<gene>
    <name evidence="2" type="ORF">C4K68_06165</name>
</gene>
<evidence type="ECO:0000259" key="1">
    <source>
        <dbReference type="Pfam" id="PF13453"/>
    </source>
</evidence>
<dbReference type="Pfam" id="PF13453">
    <property type="entry name" value="Zn_ribbon_TFIIB"/>
    <property type="match status" value="1"/>
</dbReference>
<dbReference type="OrthoDB" id="9814037at2"/>
<evidence type="ECO:0000313" key="2">
    <source>
        <dbReference type="EMBL" id="PPC78309.1"/>
    </source>
</evidence>
<dbReference type="EMBL" id="PRLP01000017">
    <property type="protein sequence ID" value="PPC78309.1"/>
    <property type="molecule type" value="Genomic_DNA"/>
</dbReference>
<proteinExistence type="predicted"/>
<protein>
    <recommendedName>
        <fullName evidence="1">Transcription factor zinc-finger domain-containing protein</fullName>
    </recommendedName>
</protein>
<dbReference type="InterPro" id="IPR027392">
    <property type="entry name" value="TF_Znf"/>
</dbReference>
<name>A0A2S5KUY4_9PROT</name>
<comment type="caution">
    <text evidence="2">The sequence shown here is derived from an EMBL/GenBank/DDBJ whole genome shotgun (WGS) entry which is preliminary data.</text>
</comment>
<organism evidence="2 3">
    <name type="scientific">Proteobacteria bacterium 228</name>
    <dbReference type="NCBI Taxonomy" id="2083153"/>
    <lineage>
        <taxon>Bacteria</taxon>
        <taxon>Pseudomonadati</taxon>
        <taxon>Pseudomonadota</taxon>
    </lineage>
</organism>
<evidence type="ECO:0000313" key="3">
    <source>
        <dbReference type="Proteomes" id="UP000238196"/>
    </source>
</evidence>
<dbReference type="AlphaFoldDB" id="A0A2S5KUY4"/>
<accession>A0A2S5KUY4</accession>
<feature type="domain" description="Transcription factor zinc-finger" evidence="1">
    <location>
        <begin position="2"/>
        <end position="44"/>
    </location>
</feature>
<dbReference type="Proteomes" id="UP000238196">
    <property type="component" value="Unassembled WGS sequence"/>
</dbReference>
<sequence length="185" mass="21227">MKCTSCNQGELKPSFIDSLFRAHTCSHCGGNWILIEDYVAWKERHPEYQFAADMSLEESDAEDSRQALLCPVTGVFMQKFRISLHSSHRLDYSSAVGGLWLDKGEWELLKKEGLAGSLNAVVTPQWQKKLQQQGAKEHFAQLYRDKFGEADYARVQEVRAWLQAHPRKADLRAYLLAFDPYSAER</sequence>
<reference evidence="2 3" key="1">
    <citation type="submission" date="2018-02" db="EMBL/GenBank/DDBJ databases">
        <title>novel marine gammaproteobacteria from coastal saline agro ecosystem.</title>
        <authorList>
            <person name="Krishnan R."/>
            <person name="Ramesh Kumar N."/>
        </authorList>
    </citation>
    <scope>NUCLEOTIDE SEQUENCE [LARGE SCALE GENOMIC DNA]</scope>
    <source>
        <strain evidence="2 3">228</strain>
    </source>
</reference>